<reference evidence="1" key="1">
    <citation type="submission" date="2021-08" db="EMBL/GenBank/DDBJ databases">
        <authorList>
            <person name="Stevens D.C."/>
        </authorList>
    </citation>
    <scope>NUCLEOTIDE SEQUENCE</scope>
    <source>
        <strain evidence="1">DSM 53165</strain>
    </source>
</reference>
<sequence length="155" mass="17349">MRWLRLFVQRLRGLPAASDQQIGGAAEVSFTTLLSLTTRVRVWHDGANGENRQDFRVHAVVEAPEPLERLRALLRAVETTGSLRMSCAAAVLELLAADGRRLATIDVLDSARVRWSGWESDRQADVELLRWLATHGVSGPLDAWLRWRSRASRPG</sequence>
<evidence type="ECO:0000313" key="2">
    <source>
        <dbReference type="Proteomes" id="UP001139031"/>
    </source>
</evidence>
<evidence type="ECO:0000313" key="1">
    <source>
        <dbReference type="EMBL" id="MBZ5712987.1"/>
    </source>
</evidence>
<accession>A0ABS7TXK3</accession>
<name>A0ABS7TXK3_9BACT</name>
<dbReference type="Proteomes" id="UP001139031">
    <property type="component" value="Unassembled WGS sequence"/>
</dbReference>
<proteinExistence type="predicted"/>
<keyword evidence="2" id="KW-1185">Reference proteome</keyword>
<comment type="caution">
    <text evidence="1">The sequence shown here is derived from an EMBL/GenBank/DDBJ whole genome shotgun (WGS) entry which is preliminary data.</text>
</comment>
<gene>
    <name evidence="1" type="ORF">K7C98_27430</name>
</gene>
<dbReference type="EMBL" id="JAIRAU010000037">
    <property type="protein sequence ID" value="MBZ5712987.1"/>
    <property type="molecule type" value="Genomic_DNA"/>
</dbReference>
<organism evidence="1 2">
    <name type="scientific">Nannocystis pusilla</name>
    <dbReference type="NCBI Taxonomy" id="889268"/>
    <lineage>
        <taxon>Bacteria</taxon>
        <taxon>Pseudomonadati</taxon>
        <taxon>Myxococcota</taxon>
        <taxon>Polyangia</taxon>
        <taxon>Nannocystales</taxon>
        <taxon>Nannocystaceae</taxon>
        <taxon>Nannocystis</taxon>
    </lineage>
</organism>
<protein>
    <submittedName>
        <fullName evidence="1">Uncharacterized protein</fullName>
    </submittedName>
</protein>
<dbReference type="RefSeq" id="WP_224194740.1">
    <property type="nucleotide sequence ID" value="NZ_JAIRAU010000037.1"/>
</dbReference>